<accession>A0A8I5TL11</accession>
<dbReference type="InterPro" id="IPR035969">
    <property type="entry name" value="Rab-GAP_TBC_sf"/>
</dbReference>
<dbReference type="InterPro" id="IPR050302">
    <property type="entry name" value="Rab_GAP_TBC_domain"/>
</dbReference>
<dbReference type="PANTHER" id="PTHR47219:SF25">
    <property type="entry name" value="RAB-GAP TBC DOMAIN-CONTAINING PROTEIN"/>
    <property type="match status" value="1"/>
</dbReference>
<dbReference type="PANTHER" id="PTHR47219">
    <property type="entry name" value="RAB GTPASE-ACTIVATING PROTEIN 1-LIKE"/>
    <property type="match status" value="1"/>
</dbReference>
<dbReference type="GO" id="GO:0031267">
    <property type="term" value="F:small GTPase binding"/>
    <property type="evidence" value="ECO:0007669"/>
    <property type="project" value="TreeGrafter"/>
</dbReference>
<dbReference type="Proteomes" id="UP000001595">
    <property type="component" value="Chromosome 17"/>
</dbReference>
<proteinExistence type="predicted"/>
<dbReference type="GeneTree" id="ENSGT00940000162039"/>
<reference evidence="2 3" key="1">
    <citation type="submission" date="2008-02" db="EMBL/GenBank/DDBJ databases">
        <title>A 6x draft sequence assembly of the Pongo pygmaeus abelii genome.</title>
        <authorList>
            <person name="Wilson R.K."/>
            <person name="Mardis E."/>
        </authorList>
    </citation>
    <scope>NUCLEOTIDE SEQUENCE [LARGE SCALE GENOMIC DNA]</scope>
</reference>
<feature type="region of interest" description="Disordered" evidence="1">
    <location>
        <begin position="163"/>
        <end position="210"/>
    </location>
</feature>
<evidence type="ECO:0000313" key="2">
    <source>
        <dbReference type="Ensembl" id="ENSPPYP00000030880.1"/>
    </source>
</evidence>
<dbReference type="AlphaFoldDB" id="A0A8I5TL11"/>
<name>A0A8I5TL11_PONAB</name>
<evidence type="ECO:0000313" key="3">
    <source>
        <dbReference type="Proteomes" id="UP000001595"/>
    </source>
</evidence>
<evidence type="ECO:0000256" key="1">
    <source>
        <dbReference type="SAM" id="MobiDB-lite"/>
    </source>
</evidence>
<dbReference type="GO" id="GO:0005096">
    <property type="term" value="F:GTPase activator activity"/>
    <property type="evidence" value="ECO:0007669"/>
    <property type="project" value="TreeGrafter"/>
</dbReference>
<reference evidence="2" key="2">
    <citation type="submission" date="2025-08" db="UniProtKB">
        <authorList>
            <consortium name="Ensembl"/>
        </authorList>
    </citation>
    <scope>IDENTIFICATION</scope>
</reference>
<dbReference type="Ensembl" id="ENSPPYT00000062100.1">
    <property type="protein sequence ID" value="ENSPPYP00000030880.1"/>
    <property type="gene ID" value="ENSPPYG00000041748.1"/>
</dbReference>
<evidence type="ECO:0008006" key="4">
    <source>
        <dbReference type="Google" id="ProtNLM"/>
    </source>
</evidence>
<reference evidence="2" key="3">
    <citation type="submission" date="2025-09" db="UniProtKB">
        <authorList>
            <consortium name="Ensembl"/>
        </authorList>
    </citation>
    <scope>IDENTIFICATION</scope>
</reference>
<dbReference type="SUPFAM" id="SSF47923">
    <property type="entry name" value="Ypt/Rab-GAP domain of gyp1p"/>
    <property type="match status" value="1"/>
</dbReference>
<organism evidence="2 3">
    <name type="scientific">Pongo abelii</name>
    <name type="common">Sumatran orangutan</name>
    <name type="synonym">Pongo pygmaeus abelii</name>
    <dbReference type="NCBI Taxonomy" id="9601"/>
    <lineage>
        <taxon>Eukaryota</taxon>
        <taxon>Metazoa</taxon>
        <taxon>Chordata</taxon>
        <taxon>Craniata</taxon>
        <taxon>Vertebrata</taxon>
        <taxon>Euteleostomi</taxon>
        <taxon>Mammalia</taxon>
        <taxon>Eutheria</taxon>
        <taxon>Euarchontoglires</taxon>
        <taxon>Primates</taxon>
        <taxon>Haplorrhini</taxon>
        <taxon>Catarrhini</taxon>
        <taxon>Hominidae</taxon>
        <taxon>Pongo</taxon>
    </lineage>
</organism>
<protein>
    <recommendedName>
        <fullName evidence="4">Rab-GAP TBC domain-containing protein</fullName>
    </recommendedName>
</protein>
<sequence length="243" mass="27312">MDMVEDADTLQKREDIIMKYENVQGHRAGLPADMGPKPVGIYSSTYHFGILQSGQPPFQDQNSSLAPLQVQPEVVVRPEVWGPSMQRLIDRVYKGIPMNIQGQVWSVLLNIQEIKMKNPRKYQVMKEKSKRSSEHIHQIYLNMSWTLGNHIFFRDRHGVKIPQPKWQDSSGAPRPSGACGAHVTTQDHVSSAKPEKGSSGPRSVLASRGRKTLCKGDRQALPGPPAWFQRPICTPTKENYYGG</sequence>
<keyword evidence="3" id="KW-1185">Reference proteome</keyword>